<organism evidence="2 3">
    <name type="scientific">Jiangella alkaliphila</name>
    <dbReference type="NCBI Taxonomy" id="419479"/>
    <lineage>
        <taxon>Bacteria</taxon>
        <taxon>Bacillati</taxon>
        <taxon>Actinomycetota</taxon>
        <taxon>Actinomycetes</taxon>
        <taxon>Jiangellales</taxon>
        <taxon>Jiangellaceae</taxon>
        <taxon>Jiangella</taxon>
    </lineage>
</organism>
<dbReference type="InterPro" id="IPR024439">
    <property type="entry name" value="RNHCP"/>
</dbReference>
<dbReference type="RefSeq" id="WP_197683407.1">
    <property type="nucleotide sequence ID" value="NZ_LBMC01000046.1"/>
</dbReference>
<evidence type="ECO:0000259" key="1">
    <source>
        <dbReference type="Pfam" id="PF12647"/>
    </source>
</evidence>
<feature type="domain" description="RNHCP" evidence="1">
    <location>
        <begin position="9"/>
        <end position="91"/>
    </location>
</feature>
<sequence>MSRRTENAGFGCLNCGLTVRRSTDGSYRNHCPFCLWSRHVDLRPGDRAAACGAPMAPVALRDRPGKGWQIVHCCTACGVVRANRVTRDGDQPDDVDALIALMGGSP</sequence>
<keyword evidence="3" id="KW-1185">Reference proteome</keyword>
<protein>
    <submittedName>
        <fullName evidence="2">RNHCP domain-containing protein</fullName>
    </submittedName>
</protein>
<dbReference type="AlphaFoldDB" id="A0A1H2LGE9"/>
<dbReference type="Pfam" id="PF12647">
    <property type="entry name" value="RNHCP"/>
    <property type="match status" value="1"/>
</dbReference>
<evidence type="ECO:0000313" key="3">
    <source>
        <dbReference type="Proteomes" id="UP000182977"/>
    </source>
</evidence>
<dbReference type="STRING" id="419479.SAMN04488563_6121"/>
<accession>A0A1H2LGE9</accession>
<evidence type="ECO:0000313" key="2">
    <source>
        <dbReference type="EMBL" id="SDU80123.1"/>
    </source>
</evidence>
<proteinExistence type="predicted"/>
<dbReference type="Proteomes" id="UP000182977">
    <property type="component" value="Chromosome I"/>
</dbReference>
<reference evidence="3" key="1">
    <citation type="submission" date="2016-10" db="EMBL/GenBank/DDBJ databases">
        <authorList>
            <person name="Varghese N."/>
            <person name="Submissions S."/>
        </authorList>
    </citation>
    <scope>NUCLEOTIDE SEQUENCE [LARGE SCALE GENOMIC DNA]</scope>
    <source>
        <strain evidence="3">DSM 45079</strain>
    </source>
</reference>
<gene>
    <name evidence="2" type="ORF">SAMN04488563_6121</name>
</gene>
<dbReference type="EMBL" id="LT629791">
    <property type="protein sequence ID" value="SDU80123.1"/>
    <property type="molecule type" value="Genomic_DNA"/>
</dbReference>
<name>A0A1H2LGE9_9ACTN</name>